<dbReference type="InterPro" id="IPR005829">
    <property type="entry name" value="Sugar_transporter_CS"/>
</dbReference>
<keyword evidence="6" id="KW-0769">Symport</keyword>
<organism evidence="11 12">
    <name type="scientific">Pseudonocardia aurantiaca</name>
    <dbReference type="NCBI Taxonomy" id="75290"/>
    <lineage>
        <taxon>Bacteria</taxon>
        <taxon>Bacillati</taxon>
        <taxon>Actinomycetota</taxon>
        <taxon>Actinomycetes</taxon>
        <taxon>Pseudonocardiales</taxon>
        <taxon>Pseudonocardiaceae</taxon>
        <taxon>Pseudonocardia</taxon>
    </lineage>
</organism>
<keyword evidence="12" id="KW-1185">Reference proteome</keyword>
<feature type="transmembrane region" description="Helical" evidence="9">
    <location>
        <begin position="193"/>
        <end position="212"/>
    </location>
</feature>
<feature type="transmembrane region" description="Helical" evidence="9">
    <location>
        <begin position="161"/>
        <end position="181"/>
    </location>
</feature>
<comment type="subcellular location">
    <subcellularLocation>
        <location evidence="1">Cell membrane</location>
        <topology evidence="1">Multi-pass membrane protein</topology>
    </subcellularLocation>
</comment>
<feature type="transmembrane region" description="Helical" evidence="9">
    <location>
        <begin position="372"/>
        <end position="393"/>
    </location>
</feature>
<feature type="transmembrane region" description="Helical" evidence="9">
    <location>
        <begin position="58"/>
        <end position="81"/>
    </location>
</feature>
<dbReference type="PANTHER" id="PTHR43528">
    <property type="entry name" value="ALPHA-KETOGLUTARATE PERMEASE"/>
    <property type="match status" value="1"/>
</dbReference>
<evidence type="ECO:0000256" key="1">
    <source>
        <dbReference type="ARBA" id="ARBA00004651"/>
    </source>
</evidence>
<feature type="transmembrane region" description="Helical" evidence="9">
    <location>
        <begin position="405"/>
        <end position="423"/>
    </location>
</feature>
<feature type="transmembrane region" description="Helical" evidence="9">
    <location>
        <begin position="250"/>
        <end position="271"/>
    </location>
</feature>
<evidence type="ECO:0000256" key="6">
    <source>
        <dbReference type="ARBA" id="ARBA00022847"/>
    </source>
</evidence>
<dbReference type="InterPro" id="IPR051084">
    <property type="entry name" value="H+-coupled_symporters"/>
</dbReference>
<keyword evidence="4" id="KW-1003">Cell membrane</keyword>
<feature type="transmembrane region" description="Helical" evidence="9">
    <location>
        <begin position="283"/>
        <end position="302"/>
    </location>
</feature>
<dbReference type="PROSITE" id="PS00216">
    <property type="entry name" value="SUGAR_TRANSPORT_1"/>
    <property type="match status" value="1"/>
</dbReference>
<keyword evidence="5 9" id="KW-0812">Transmembrane</keyword>
<protein>
    <submittedName>
        <fullName evidence="11">MFS transporter</fullName>
    </submittedName>
</protein>
<dbReference type="PANTHER" id="PTHR43528:SF1">
    <property type="entry name" value="ALPHA-KETOGLUTARATE PERMEASE"/>
    <property type="match status" value="1"/>
</dbReference>
<feature type="transmembrane region" description="Helical" evidence="9">
    <location>
        <begin position="314"/>
        <end position="332"/>
    </location>
</feature>
<dbReference type="Pfam" id="PF07690">
    <property type="entry name" value="MFS_1"/>
    <property type="match status" value="1"/>
</dbReference>
<feature type="domain" description="Major facilitator superfamily (MFS) profile" evidence="10">
    <location>
        <begin position="21"/>
        <end position="427"/>
    </location>
</feature>
<evidence type="ECO:0000256" key="8">
    <source>
        <dbReference type="ARBA" id="ARBA00023136"/>
    </source>
</evidence>
<sequence>MSEPSVTSAEPTERHRLPVRTLVAASIGNAIEWYDWTIYATFSIFFATQIFSAENETLALISTLATYAVAFFFRPLGGWLLGRFADLHGRRTAMLVTILLMAGGSFVIGILPTFSMVGWLAPILLLLARIAQGMSLGGEVSNASAYLAEIAPADRRGRYSSFFYISTGAAVLIASLLGALLTAVLTKDQLAAFGWRIPFLLGGVLGLVGLWLRRAMPETDQFEQNKAKAQELRHPLLTTVREHPKAVGQLIGFTLLSTLCYYTFFSALTPFATRTRGVDPNEVFVALSVGTALFVALQYPMGALSDRYGRKPQLLVWAAAIAVLIVPLSTLIRPGLGNLLVVFCVGLGLYTLMTSIAPAIMSELFPTELRGLGIGAWYNLTVATFGGTAPLVIQALGEAGLGEAFFWYVAAGAAVAFLVILTLPETKGTVLR</sequence>
<evidence type="ECO:0000259" key="10">
    <source>
        <dbReference type="PROSITE" id="PS50850"/>
    </source>
</evidence>
<dbReference type="Proteomes" id="UP001597145">
    <property type="component" value="Unassembled WGS sequence"/>
</dbReference>
<accession>A0ABW4FLM3</accession>
<feature type="transmembrane region" description="Helical" evidence="9">
    <location>
        <begin position="338"/>
        <end position="360"/>
    </location>
</feature>
<dbReference type="EMBL" id="JBHUCP010000006">
    <property type="protein sequence ID" value="MFD1529912.1"/>
    <property type="molecule type" value="Genomic_DNA"/>
</dbReference>
<evidence type="ECO:0000256" key="7">
    <source>
        <dbReference type="ARBA" id="ARBA00022989"/>
    </source>
</evidence>
<evidence type="ECO:0000313" key="11">
    <source>
        <dbReference type="EMBL" id="MFD1529912.1"/>
    </source>
</evidence>
<dbReference type="PROSITE" id="PS50850">
    <property type="entry name" value="MFS"/>
    <property type="match status" value="1"/>
</dbReference>
<gene>
    <name evidence="11" type="ORF">ACFSCY_10705</name>
</gene>
<dbReference type="Gene3D" id="1.20.1250.20">
    <property type="entry name" value="MFS general substrate transporter like domains"/>
    <property type="match status" value="2"/>
</dbReference>
<evidence type="ECO:0000256" key="4">
    <source>
        <dbReference type="ARBA" id="ARBA00022475"/>
    </source>
</evidence>
<dbReference type="InterPro" id="IPR011701">
    <property type="entry name" value="MFS"/>
</dbReference>
<reference evidence="12" key="1">
    <citation type="journal article" date="2019" name="Int. J. Syst. Evol. Microbiol.">
        <title>The Global Catalogue of Microorganisms (GCM) 10K type strain sequencing project: providing services to taxonomists for standard genome sequencing and annotation.</title>
        <authorList>
            <consortium name="The Broad Institute Genomics Platform"/>
            <consortium name="The Broad Institute Genome Sequencing Center for Infectious Disease"/>
            <person name="Wu L."/>
            <person name="Ma J."/>
        </authorList>
    </citation>
    <scope>NUCLEOTIDE SEQUENCE [LARGE SCALE GENOMIC DNA]</scope>
    <source>
        <strain evidence="12">JCM 12165</strain>
    </source>
</reference>
<name>A0ABW4FLM3_9PSEU</name>
<comment type="similarity">
    <text evidence="2">Belongs to the major facilitator superfamily. Metabolite:H+ Symporter (MHS) family (TC 2.A.1.6) family.</text>
</comment>
<proteinExistence type="inferred from homology"/>
<comment type="caution">
    <text evidence="11">The sequence shown here is derived from an EMBL/GenBank/DDBJ whole genome shotgun (WGS) entry which is preliminary data.</text>
</comment>
<evidence type="ECO:0000256" key="3">
    <source>
        <dbReference type="ARBA" id="ARBA00022448"/>
    </source>
</evidence>
<dbReference type="InterPro" id="IPR036259">
    <property type="entry name" value="MFS_trans_sf"/>
</dbReference>
<evidence type="ECO:0000256" key="9">
    <source>
        <dbReference type="SAM" id="Phobius"/>
    </source>
</evidence>
<keyword evidence="8 9" id="KW-0472">Membrane</keyword>
<evidence type="ECO:0000256" key="2">
    <source>
        <dbReference type="ARBA" id="ARBA00008240"/>
    </source>
</evidence>
<dbReference type="SUPFAM" id="SSF103473">
    <property type="entry name" value="MFS general substrate transporter"/>
    <property type="match status" value="1"/>
</dbReference>
<dbReference type="RefSeq" id="WP_343975794.1">
    <property type="nucleotide sequence ID" value="NZ_BAAAJG010000008.1"/>
</dbReference>
<dbReference type="InterPro" id="IPR020846">
    <property type="entry name" value="MFS_dom"/>
</dbReference>
<keyword evidence="7 9" id="KW-1133">Transmembrane helix</keyword>
<evidence type="ECO:0000256" key="5">
    <source>
        <dbReference type="ARBA" id="ARBA00022692"/>
    </source>
</evidence>
<feature type="transmembrane region" description="Helical" evidence="9">
    <location>
        <begin position="93"/>
        <end position="111"/>
    </location>
</feature>
<keyword evidence="3" id="KW-0813">Transport</keyword>
<evidence type="ECO:0000313" key="12">
    <source>
        <dbReference type="Proteomes" id="UP001597145"/>
    </source>
</evidence>